<dbReference type="InterPro" id="IPR050832">
    <property type="entry name" value="Bact_Acetyltransf"/>
</dbReference>
<evidence type="ECO:0000256" key="2">
    <source>
        <dbReference type="ARBA" id="ARBA00023315"/>
    </source>
</evidence>
<dbReference type="OrthoDB" id="1450704at2"/>
<keyword evidence="5" id="KW-1185">Reference proteome</keyword>
<dbReference type="InterPro" id="IPR000182">
    <property type="entry name" value="GNAT_dom"/>
</dbReference>
<reference evidence="4 5" key="1">
    <citation type="submission" date="2019-07" db="EMBL/GenBank/DDBJ databases">
        <title>Draft genome for Aliikangiella sp. M105.</title>
        <authorList>
            <person name="Wang G."/>
        </authorList>
    </citation>
    <scope>NUCLEOTIDE SEQUENCE [LARGE SCALE GENOMIC DNA]</scope>
    <source>
        <strain evidence="4 5">M105</strain>
    </source>
</reference>
<dbReference type="CDD" id="cd04301">
    <property type="entry name" value="NAT_SF"/>
    <property type="match status" value="1"/>
</dbReference>
<proteinExistence type="predicted"/>
<evidence type="ECO:0000313" key="5">
    <source>
        <dbReference type="Proteomes" id="UP000315439"/>
    </source>
</evidence>
<dbReference type="Pfam" id="PF00583">
    <property type="entry name" value="Acetyltransf_1"/>
    <property type="match status" value="1"/>
</dbReference>
<gene>
    <name evidence="4" type="ORF">FLL46_20500</name>
</gene>
<evidence type="ECO:0000313" key="4">
    <source>
        <dbReference type="EMBL" id="TQV85541.1"/>
    </source>
</evidence>
<dbReference type="InterPro" id="IPR016181">
    <property type="entry name" value="Acyl_CoA_acyltransferase"/>
</dbReference>
<protein>
    <submittedName>
        <fullName evidence="4">GNAT family N-acetyltransferase</fullName>
    </submittedName>
</protein>
<sequence>MSDIIIRKATQTDLPTLLSFEQGIIEYERPFDPTLKREKISYYDIEKMIDDNQVEVLVAEYQNELIGSGYAKIVQSKPYLTHSQHCYLGFMYVSPNHRGRGVNQLIVNGLKEWALSRGINEIRLEVYGENAGAIKAYEKAGFKRNLVEMRISLDN</sequence>
<dbReference type="RefSeq" id="WP_142933217.1">
    <property type="nucleotide sequence ID" value="NZ_ML660168.1"/>
</dbReference>
<keyword evidence="1 4" id="KW-0808">Transferase</keyword>
<accession>A0A545U7U9</accession>
<dbReference type="SUPFAM" id="SSF55729">
    <property type="entry name" value="Acyl-CoA N-acyltransferases (Nat)"/>
    <property type="match status" value="1"/>
</dbReference>
<name>A0A545U7U9_9GAMM</name>
<dbReference type="AlphaFoldDB" id="A0A545U7U9"/>
<dbReference type="EMBL" id="VIKS01000012">
    <property type="protein sequence ID" value="TQV85541.1"/>
    <property type="molecule type" value="Genomic_DNA"/>
</dbReference>
<comment type="caution">
    <text evidence="4">The sequence shown here is derived from an EMBL/GenBank/DDBJ whole genome shotgun (WGS) entry which is preliminary data.</text>
</comment>
<dbReference type="Proteomes" id="UP000315439">
    <property type="component" value="Unassembled WGS sequence"/>
</dbReference>
<feature type="domain" description="N-acetyltransferase" evidence="3">
    <location>
        <begin position="4"/>
        <end position="155"/>
    </location>
</feature>
<evidence type="ECO:0000259" key="3">
    <source>
        <dbReference type="PROSITE" id="PS51186"/>
    </source>
</evidence>
<keyword evidence="2" id="KW-0012">Acyltransferase</keyword>
<dbReference type="Gene3D" id="3.40.630.30">
    <property type="match status" value="1"/>
</dbReference>
<dbReference type="PANTHER" id="PTHR43877:SF2">
    <property type="entry name" value="AMINOALKYLPHOSPHONATE N-ACETYLTRANSFERASE-RELATED"/>
    <property type="match status" value="1"/>
</dbReference>
<evidence type="ECO:0000256" key="1">
    <source>
        <dbReference type="ARBA" id="ARBA00022679"/>
    </source>
</evidence>
<dbReference type="PROSITE" id="PS51186">
    <property type="entry name" value="GNAT"/>
    <property type="match status" value="1"/>
</dbReference>
<organism evidence="4 5">
    <name type="scientific">Aliikangiella coralliicola</name>
    <dbReference type="NCBI Taxonomy" id="2592383"/>
    <lineage>
        <taxon>Bacteria</taxon>
        <taxon>Pseudomonadati</taxon>
        <taxon>Pseudomonadota</taxon>
        <taxon>Gammaproteobacteria</taxon>
        <taxon>Oceanospirillales</taxon>
        <taxon>Pleioneaceae</taxon>
        <taxon>Aliikangiella</taxon>
    </lineage>
</organism>
<dbReference type="PANTHER" id="PTHR43877">
    <property type="entry name" value="AMINOALKYLPHOSPHONATE N-ACETYLTRANSFERASE-RELATED-RELATED"/>
    <property type="match status" value="1"/>
</dbReference>
<dbReference type="GO" id="GO:0016747">
    <property type="term" value="F:acyltransferase activity, transferring groups other than amino-acyl groups"/>
    <property type="evidence" value="ECO:0007669"/>
    <property type="project" value="InterPro"/>
</dbReference>